<name>A0A0A7I5G7_9BIFI</name>
<dbReference type="InterPro" id="IPR027417">
    <property type="entry name" value="P-loop_NTPase"/>
</dbReference>
<dbReference type="HOGENOM" id="CLU_1674504_0_0_11"/>
<dbReference type="EMBL" id="CP007456">
    <property type="protein sequence ID" value="AIZ15492.1"/>
    <property type="molecule type" value="Genomic_DNA"/>
</dbReference>
<dbReference type="GO" id="GO:0005524">
    <property type="term" value="F:ATP binding"/>
    <property type="evidence" value="ECO:0007669"/>
    <property type="project" value="InterPro"/>
</dbReference>
<evidence type="ECO:0000259" key="1">
    <source>
        <dbReference type="Pfam" id="PF13304"/>
    </source>
</evidence>
<gene>
    <name evidence="2" type="ORF">AH68_08435</name>
</gene>
<organism evidence="2 3">
    <name type="scientific">Bifidobacterium catenulatum PV20-2</name>
    <dbReference type="NCBI Taxonomy" id="1447716"/>
    <lineage>
        <taxon>Bacteria</taxon>
        <taxon>Bacillati</taxon>
        <taxon>Actinomycetota</taxon>
        <taxon>Actinomycetes</taxon>
        <taxon>Bifidobacteriales</taxon>
        <taxon>Bifidobacteriaceae</taxon>
        <taxon>Bifidobacterium</taxon>
    </lineage>
</organism>
<dbReference type="AlphaFoldDB" id="A0A0A7I5G7"/>
<sequence>MTNIGKRGLYVIDEPENSLHAPLLSAFMYVLRNVLVEKEAMAIIATHSPIVLREVPKKCVHILQSVEGLRCVISPTIETFGENLGVLLNEVFGVNADKSGYFSFLKDKIVEEYKEKECEKEVLVQRCLDKFGGEFGMEARALLPYITDEALAEIEER</sequence>
<reference evidence="2 3" key="1">
    <citation type="journal article" date="2015" name="Genome Announc.">
        <title>Complete and Assembled Genome Sequence of Bifidobacterium kashiwanohense PV20-2, Isolated from the Feces of an Anemic Kenyan Infant.</title>
        <authorList>
            <person name="Vazquez-Gutierrez P."/>
            <person name="Lacroix C."/>
            <person name="Chassard C."/>
            <person name="Klumpp J."/>
            <person name="Jans C."/>
            <person name="Stevens M.J."/>
        </authorList>
    </citation>
    <scope>NUCLEOTIDE SEQUENCE [LARGE SCALE GENOMIC DNA]</scope>
    <source>
        <strain evidence="2 3">PV20-2</strain>
    </source>
</reference>
<dbReference type="InterPro" id="IPR003959">
    <property type="entry name" value="ATPase_AAA_core"/>
</dbReference>
<dbReference type="RefSeq" id="WP_039199174.1">
    <property type="nucleotide sequence ID" value="NZ_CP007456.1"/>
</dbReference>
<proteinExistence type="predicted"/>
<dbReference type="Pfam" id="PF13304">
    <property type="entry name" value="AAA_21"/>
    <property type="match status" value="1"/>
</dbReference>
<dbReference type="KEGG" id="bka:AH68_08435"/>
<evidence type="ECO:0000313" key="3">
    <source>
        <dbReference type="Proteomes" id="UP000030625"/>
    </source>
</evidence>
<accession>A0A0A7I5G7</accession>
<feature type="domain" description="ATPase AAA-type core" evidence="1">
    <location>
        <begin position="6"/>
        <end position="52"/>
    </location>
</feature>
<dbReference type="Proteomes" id="UP000030625">
    <property type="component" value="Chromosome"/>
</dbReference>
<evidence type="ECO:0000313" key="2">
    <source>
        <dbReference type="EMBL" id="AIZ15492.1"/>
    </source>
</evidence>
<dbReference type="OrthoDB" id="9816534at2"/>
<protein>
    <recommendedName>
        <fullName evidence="1">ATPase AAA-type core domain-containing protein</fullName>
    </recommendedName>
</protein>
<dbReference type="GO" id="GO:0016887">
    <property type="term" value="F:ATP hydrolysis activity"/>
    <property type="evidence" value="ECO:0007669"/>
    <property type="project" value="InterPro"/>
</dbReference>
<dbReference type="SUPFAM" id="SSF52540">
    <property type="entry name" value="P-loop containing nucleoside triphosphate hydrolases"/>
    <property type="match status" value="1"/>
</dbReference>
<dbReference type="STRING" id="1447716.AH68_08435"/>